<name>A0ABW5P9R9_9BACL</name>
<feature type="domain" description="Glycosyl transferase family 3 N-terminal" evidence="7">
    <location>
        <begin position="11"/>
        <end position="72"/>
    </location>
</feature>
<keyword evidence="5" id="KW-0460">Magnesium</keyword>
<dbReference type="InterPro" id="IPR017459">
    <property type="entry name" value="Glycosyl_Trfase_fam3_N_dom"/>
</dbReference>
<dbReference type="EMBL" id="JBHUME010000005">
    <property type="protein sequence ID" value="MFD2612026.1"/>
    <property type="molecule type" value="Genomic_DNA"/>
</dbReference>
<keyword evidence="5" id="KW-0028">Amino-acid biosynthesis</keyword>
<feature type="binding site" evidence="5">
    <location>
        <begin position="116"/>
        <end position="124"/>
    </location>
    <ligand>
        <name>5-phospho-alpha-D-ribose 1-diphosphate</name>
        <dbReference type="ChEBI" id="CHEBI:58017"/>
    </ligand>
</feature>
<keyword evidence="4 5" id="KW-0057">Aromatic amino acid biosynthesis</keyword>
<dbReference type="Gene3D" id="3.40.1030.10">
    <property type="entry name" value="Nucleoside phosphorylase/phosphoribosyltransferase catalytic domain"/>
    <property type="match status" value="1"/>
</dbReference>
<keyword evidence="3 5" id="KW-0822">Tryptophan biosynthesis</keyword>
<feature type="binding site" evidence="5">
    <location>
        <position position="234"/>
    </location>
    <ligand>
        <name>Mg(2+)</name>
        <dbReference type="ChEBI" id="CHEBI:18420"/>
        <label>2</label>
    </ligand>
</feature>
<comment type="subunit">
    <text evidence="5">Homodimer.</text>
</comment>
<dbReference type="Gene3D" id="1.20.970.10">
    <property type="entry name" value="Transferase, Pyrimidine Nucleoside Phosphorylase, Chain C"/>
    <property type="match status" value="1"/>
</dbReference>
<comment type="function">
    <text evidence="5">Catalyzes the transfer of the phosphoribosyl group of 5-phosphorylribose-1-pyrophosphate (PRPP) to anthranilate to yield N-(5'-phosphoribosyl)-anthranilate (PRA).</text>
</comment>
<comment type="similarity">
    <text evidence="5">Belongs to the anthranilate phosphoribosyltransferase family.</text>
</comment>
<dbReference type="PANTHER" id="PTHR43285">
    <property type="entry name" value="ANTHRANILATE PHOSPHORIBOSYLTRANSFERASE"/>
    <property type="match status" value="1"/>
</dbReference>
<evidence type="ECO:0000313" key="8">
    <source>
        <dbReference type="EMBL" id="MFD2612026.1"/>
    </source>
</evidence>
<feature type="domain" description="Glycosyl transferase family 3" evidence="6">
    <location>
        <begin position="82"/>
        <end position="332"/>
    </location>
</feature>
<evidence type="ECO:0000259" key="6">
    <source>
        <dbReference type="Pfam" id="PF00591"/>
    </source>
</evidence>
<proteinExistence type="inferred from homology"/>
<comment type="caution">
    <text evidence="8">The sequence shown here is derived from an EMBL/GenBank/DDBJ whole genome shotgun (WGS) entry which is preliminary data.</text>
</comment>
<protein>
    <recommendedName>
        <fullName evidence="5">Anthranilate phosphoribosyltransferase</fullName>
        <ecNumber evidence="5">2.4.2.18</ecNumber>
    </recommendedName>
</protein>
<organism evidence="8 9">
    <name type="scientific">Paenibacillus gansuensis</name>
    <dbReference type="NCBI Taxonomy" id="306542"/>
    <lineage>
        <taxon>Bacteria</taxon>
        <taxon>Bacillati</taxon>
        <taxon>Bacillota</taxon>
        <taxon>Bacilli</taxon>
        <taxon>Bacillales</taxon>
        <taxon>Paenibacillaceae</taxon>
        <taxon>Paenibacillus</taxon>
    </lineage>
</organism>
<feature type="binding site" evidence="5">
    <location>
        <position position="233"/>
    </location>
    <ligand>
        <name>Mg(2+)</name>
        <dbReference type="ChEBI" id="CHEBI:18420"/>
        <label>2</label>
    </ligand>
</feature>
<feature type="binding site" evidence="5">
    <location>
        <position position="88"/>
    </location>
    <ligand>
        <name>anthranilate</name>
        <dbReference type="ChEBI" id="CHEBI:16567"/>
        <label>1</label>
    </ligand>
</feature>
<dbReference type="InterPro" id="IPR005940">
    <property type="entry name" value="Anthranilate_Pribosyl_Tfrase"/>
</dbReference>
<evidence type="ECO:0000256" key="4">
    <source>
        <dbReference type="ARBA" id="ARBA00023141"/>
    </source>
</evidence>
<evidence type="ECO:0000313" key="9">
    <source>
        <dbReference type="Proteomes" id="UP001597541"/>
    </source>
</evidence>
<dbReference type="Pfam" id="PF02885">
    <property type="entry name" value="Glycos_trans_3N"/>
    <property type="match status" value="1"/>
</dbReference>
<feature type="binding site" evidence="5">
    <location>
        <position position="100"/>
    </location>
    <ligand>
        <name>Mg(2+)</name>
        <dbReference type="ChEBI" id="CHEBI:18420"/>
        <label>1</label>
    </ligand>
</feature>
<accession>A0ABW5P9R9</accession>
<dbReference type="HAMAP" id="MF_00211">
    <property type="entry name" value="TrpD"/>
    <property type="match status" value="1"/>
</dbReference>
<evidence type="ECO:0000259" key="7">
    <source>
        <dbReference type="Pfam" id="PF02885"/>
    </source>
</evidence>
<evidence type="ECO:0000256" key="2">
    <source>
        <dbReference type="ARBA" id="ARBA00022679"/>
    </source>
</evidence>
<evidence type="ECO:0000256" key="3">
    <source>
        <dbReference type="ARBA" id="ARBA00022822"/>
    </source>
</evidence>
<feature type="binding site" evidence="5">
    <location>
        <begin position="98"/>
        <end position="101"/>
    </location>
    <ligand>
        <name>5-phospho-alpha-D-ribose 1-diphosphate</name>
        <dbReference type="ChEBI" id="CHEBI:58017"/>
    </ligand>
</feature>
<dbReference type="InterPro" id="IPR000312">
    <property type="entry name" value="Glycosyl_Trfase_fam3"/>
</dbReference>
<comment type="catalytic activity">
    <reaction evidence="5">
        <text>N-(5-phospho-beta-D-ribosyl)anthranilate + diphosphate = 5-phospho-alpha-D-ribose 1-diphosphate + anthranilate</text>
        <dbReference type="Rhea" id="RHEA:11768"/>
        <dbReference type="ChEBI" id="CHEBI:16567"/>
        <dbReference type="ChEBI" id="CHEBI:18277"/>
        <dbReference type="ChEBI" id="CHEBI:33019"/>
        <dbReference type="ChEBI" id="CHEBI:58017"/>
        <dbReference type="EC" id="2.4.2.18"/>
    </reaction>
</comment>
<feature type="binding site" evidence="5">
    <location>
        <position position="119"/>
    </location>
    <ligand>
        <name>anthranilate</name>
        <dbReference type="ChEBI" id="CHEBI:16567"/>
        <label>1</label>
    </ligand>
</feature>
<feature type="binding site" evidence="5">
    <location>
        <position position="174"/>
    </location>
    <ligand>
        <name>anthranilate</name>
        <dbReference type="ChEBI" id="CHEBI:16567"/>
        <label>2</label>
    </ligand>
</feature>
<dbReference type="RefSeq" id="WP_377601756.1">
    <property type="nucleotide sequence ID" value="NZ_JBHUME010000005.1"/>
</dbReference>
<feature type="binding site" evidence="5">
    <location>
        <position position="234"/>
    </location>
    <ligand>
        <name>Mg(2+)</name>
        <dbReference type="ChEBI" id="CHEBI:18420"/>
        <label>1</label>
    </ligand>
</feature>
<dbReference type="InterPro" id="IPR036320">
    <property type="entry name" value="Glycosyl_Trfase_fam3_N_dom_sf"/>
</dbReference>
<keyword evidence="9" id="KW-1185">Reference proteome</keyword>
<evidence type="ECO:0000256" key="5">
    <source>
        <dbReference type="HAMAP-Rule" id="MF_00211"/>
    </source>
</evidence>
<comment type="pathway">
    <text evidence="5">Amino-acid biosynthesis; L-tryptophan biosynthesis; L-tryptophan from chorismate: step 2/5.</text>
</comment>
<dbReference type="InterPro" id="IPR035902">
    <property type="entry name" value="Nuc_phospho_transferase"/>
</dbReference>
<dbReference type="NCBIfam" id="TIGR01245">
    <property type="entry name" value="trpD"/>
    <property type="match status" value="1"/>
</dbReference>
<dbReference type="EC" id="2.4.2.18" evidence="5"/>
<comment type="cofactor">
    <cofactor evidence="5">
        <name>Mg(2+)</name>
        <dbReference type="ChEBI" id="CHEBI:18420"/>
    </cofactor>
    <text evidence="5">Binds 2 magnesium ions per monomer.</text>
</comment>
<comment type="caution">
    <text evidence="5">Lacks conserved residue(s) required for the propagation of feature annotation.</text>
</comment>
<dbReference type="SUPFAM" id="SSF47648">
    <property type="entry name" value="Nucleoside phosphorylase/phosphoribosyltransferase N-terminal domain"/>
    <property type="match status" value="1"/>
</dbReference>
<dbReference type="SUPFAM" id="SSF52418">
    <property type="entry name" value="Nucleoside phosphorylase/phosphoribosyltransferase catalytic domain"/>
    <property type="match status" value="1"/>
</dbReference>
<feature type="binding site" evidence="5">
    <location>
        <begin position="91"/>
        <end position="92"/>
    </location>
    <ligand>
        <name>5-phospho-alpha-D-ribose 1-diphosphate</name>
        <dbReference type="ChEBI" id="CHEBI:58017"/>
    </ligand>
</feature>
<keyword evidence="5" id="KW-0479">Metal-binding</keyword>
<feature type="binding site" evidence="5">
    <location>
        <position position="128"/>
    </location>
    <ligand>
        <name>5-phospho-alpha-D-ribose 1-diphosphate</name>
        <dbReference type="ChEBI" id="CHEBI:58017"/>
    </ligand>
</feature>
<feature type="binding site" evidence="5">
    <location>
        <position position="88"/>
    </location>
    <ligand>
        <name>5-phospho-alpha-D-ribose 1-diphosphate</name>
        <dbReference type="ChEBI" id="CHEBI:58017"/>
    </ligand>
</feature>
<dbReference type="Proteomes" id="UP001597541">
    <property type="component" value="Unassembled WGS sequence"/>
</dbReference>
<keyword evidence="1 5" id="KW-0328">Glycosyltransferase</keyword>
<dbReference type="PANTHER" id="PTHR43285:SF2">
    <property type="entry name" value="ANTHRANILATE PHOSPHORIBOSYLTRANSFERASE"/>
    <property type="match status" value="1"/>
</dbReference>
<gene>
    <name evidence="5 8" type="primary">trpD</name>
    <name evidence="8" type="ORF">ACFSUF_06250</name>
</gene>
<sequence>MLQETADVNVQQAIAKVISGEHLTRPEATSVMTEVMEGKATSAQIGSLLTALRMKGESIDEITGFAAAMRAKSNRVHTMQDGLLDTCGTGGSGLHKFNISTASAIIAASQGVRVAKHGNRAMSGRTGSADVLEALGVNISINSEQASACLDEVGLCFLFAQLYHPSMKHAAGPRKEIGFRTVFNLLGPLTNPAGADRQLMGIFDLTKTETVARVLQQLELKRAMVVGSHDGLDEISLSAPTRISELKDGEIRTYDITPDILGLKAYNINEISGGTPEVNADIIKRVFLGERGAYRDIVLANAGACIYLSEGCTSLREGVELAAGAIDNGAAYNKLNQLIQYTGELSHVS</sequence>
<dbReference type="Pfam" id="PF00591">
    <property type="entry name" value="Glycos_transf_3"/>
    <property type="match status" value="1"/>
</dbReference>
<evidence type="ECO:0000256" key="1">
    <source>
        <dbReference type="ARBA" id="ARBA00022676"/>
    </source>
</evidence>
<reference evidence="9" key="1">
    <citation type="journal article" date="2019" name="Int. J. Syst. Evol. Microbiol.">
        <title>The Global Catalogue of Microorganisms (GCM) 10K type strain sequencing project: providing services to taxonomists for standard genome sequencing and annotation.</title>
        <authorList>
            <consortium name="The Broad Institute Genomics Platform"/>
            <consortium name="The Broad Institute Genome Sequencing Center for Infectious Disease"/>
            <person name="Wu L."/>
            <person name="Ma J."/>
        </authorList>
    </citation>
    <scope>NUCLEOTIDE SEQUENCE [LARGE SCALE GENOMIC DNA]</scope>
    <source>
        <strain evidence="9">KCTC 3950</strain>
    </source>
</reference>
<keyword evidence="2 5" id="KW-0808">Transferase</keyword>
<dbReference type="GO" id="GO:0004048">
    <property type="term" value="F:anthranilate phosphoribosyltransferase activity"/>
    <property type="evidence" value="ECO:0007669"/>
    <property type="project" value="UniProtKB-EC"/>
</dbReference>